<keyword evidence="3" id="KW-1185">Reference proteome</keyword>
<evidence type="ECO:0000313" key="2">
    <source>
        <dbReference type="EMBL" id="CAC5344007.1"/>
    </source>
</evidence>
<feature type="signal peptide" evidence="1">
    <location>
        <begin position="1"/>
        <end position="24"/>
    </location>
</feature>
<dbReference type="AlphaFoldDB" id="A0A6J7ZN71"/>
<gene>
    <name evidence="2" type="ORF">PLAN_40422</name>
</gene>
<accession>A0A6J7ZN71</accession>
<feature type="chain" id="PRO_5028845378" evidence="1">
    <location>
        <begin position="25"/>
        <end position="75"/>
    </location>
</feature>
<comment type="caution">
    <text evidence="2">The sequence shown here is derived from an EMBL/GenBank/DDBJ whole genome shotgun (WGS) entry which is preliminary data.</text>
</comment>
<proteinExistence type="predicted"/>
<evidence type="ECO:0000256" key="1">
    <source>
        <dbReference type="SAM" id="SignalP"/>
    </source>
</evidence>
<dbReference type="EMBL" id="LR812490">
    <property type="protein sequence ID" value="CAC5344007.1"/>
    <property type="molecule type" value="Genomic_DNA"/>
</dbReference>
<protein>
    <submittedName>
        <fullName evidence="2">Uncharacterized protein</fullName>
    </submittedName>
</protein>
<dbReference type="EMBL" id="CZCZ02000014">
    <property type="protein sequence ID" value="CAC5344007.1"/>
    <property type="molecule type" value="Genomic_DNA"/>
</dbReference>
<keyword evidence="1" id="KW-0732">Signal</keyword>
<dbReference type="RefSeq" id="WP_026788136.1">
    <property type="nucleotide sequence ID" value="NZ_LR812490.1"/>
</dbReference>
<dbReference type="Proteomes" id="UP000196521">
    <property type="component" value="Chromosome"/>
</dbReference>
<reference evidence="2" key="1">
    <citation type="submission" date="2020-05" db="EMBL/GenBank/DDBJ databases">
        <authorList>
            <consortium name="Genoscope - CEA"/>
            <person name="William W."/>
        </authorList>
    </citation>
    <scope>NUCLEOTIDE SEQUENCE [LARGE SCALE GENOMIC DNA]</scope>
    <source>
        <strain evidence="2">PCC 7821</strain>
    </source>
</reference>
<evidence type="ECO:0000313" key="3">
    <source>
        <dbReference type="Proteomes" id="UP000196521"/>
    </source>
</evidence>
<organism evidence="2 3">
    <name type="scientific">Planktothrix rubescens CCAP 1459/22</name>
    <dbReference type="NCBI Taxonomy" id="329571"/>
    <lineage>
        <taxon>Bacteria</taxon>
        <taxon>Bacillati</taxon>
        <taxon>Cyanobacteriota</taxon>
        <taxon>Cyanophyceae</taxon>
        <taxon>Oscillatoriophycideae</taxon>
        <taxon>Oscillatoriales</taxon>
        <taxon>Microcoleaceae</taxon>
        <taxon>Planktothrix</taxon>
    </lineage>
</organism>
<sequence length="75" mass="8210">MLHQSLISLTLIGLSVITATQAKASELTISNSIVKFPCSIHNNTTLKQQHLPSICSQAREEGQEIIKDTGRPPRD</sequence>
<name>A0A6J7ZN71_PLARU</name>